<dbReference type="Pfam" id="PF01494">
    <property type="entry name" value="FAD_binding_3"/>
    <property type="match status" value="1"/>
</dbReference>
<dbReference type="PRINTS" id="PR00420">
    <property type="entry name" value="RNGMNOXGNASE"/>
</dbReference>
<comment type="caution">
    <text evidence="5">The sequence shown here is derived from an EMBL/GenBank/DDBJ whole genome shotgun (WGS) entry which is preliminary data.</text>
</comment>
<dbReference type="PANTHER" id="PTHR43004">
    <property type="entry name" value="TRK SYSTEM POTASSIUM UPTAKE PROTEIN"/>
    <property type="match status" value="1"/>
</dbReference>
<keyword evidence="2" id="KW-0285">Flavoprotein</keyword>
<evidence type="ECO:0000313" key="6">
    <source>
        <dbReference type="Proteomes" id="UP000571084"/>
    </source>
</evidence>
<dbReference type="EMBL" id="JACHHQ010000002">
    <property type="protein sequence ID" value="MBB5199099.1"/>
    <property type="molecule type" value="Genomic_DNA"/>
</dbReference>
<dbReference type="PANTHER" id="PTHR43004:SF19">
    <property type="entry name" value="BINDING MONOOXYGENASE, PUTATIVE (JCVI)-RELATED"/>
    <property type="match status" value="1"/>
</dbReference>
<accession>A0A840RRI9</accession>
<reference evidence="5 6" key="1">
    <citation type="submission" date="2020-08" db="EMBL/GenBank/DDBJ databases">
        <title>Genomic Encyclopedia of Type Strains, Phase IV (KMG-IV): sequencing the most valuable type-strain genomes for metagenomic binning, comparative biology and taxonomic classification.</title>
        <authorList>
            <person name="Goeker M."/>
        </authorList>
    </citation>
    <scope>NUCLEOTIDE SEQUENCE [LARGE SCALE GENOMIC DNA]</scope>
    <source>
        <strain evidence="5 6">DSM 23240</strain>
    </source>
</reference>
<organism evidence="5 6">
    <name type="scientific">Glaciimonas immobilis</name>
    <dbReference type="NCBI Taxonomy" id="728004"/>
    <lineage>
        <taxon>Bacteria</taxon>
        <taxon>Pseudomonadati</taxon>
        <taxon>Pseudomonadota</taxon>
        <taxon>Betaproteobacteria</taxon>
        <taxon>Burkholderiales</taxon>
        <taxon>Oxalobacteraceae</taxon>
        <taxon>Glaciimonas</taxon>
    </lineage>
</organism>
<gene>
    <name evidence="5" type="ORF">HNR39_000926</name>
</gene>
<evidence type="ECO:0000256" key="1">
    <source>
        <dbReference type="ARBA" id="ARBA00001974"/>
    </source>
</evidence>
<comment type="cofactor">
    <cofactor evidence="1">
        <name>FAD</name>
        <dbReference type="ChEBI" id="CHEBI:57692"/>
    </cofactor>
</comment>
<dbReference type="Gene3D" id="3.30.9.10">
    <property type="entry name" value="D-Amino Acid Oxidase, subunit A, domain 2"/>
    <property type="match status" value="1"/>
</dbReference>
<dbReference type="Pfam" id="PF21274">
    <property type="entry name" value="Rng_hyd_C"/>
    <property type="match status" value="1"/>
</dbReference>
<keyword evidence="3" id="KW-0274">FAD</keyword>
<sequence>MNNSTSLVSDVAIIGGGPSGLMLAIELGCRGVPCVLIETQRLAPSVPKANATSARTMEHYRRRGFADRVRNAGLAADHPQDVMYCTRLAGYEIARFRIPSRAQVTQRSDFGDYGEAAWPTPELPHRAQQMYIERILRDELSRYPSVVTRFGWEVTSVADTADGTIVMAREVAGAGSLTVNAQYAVGCDGPRSIVREAMGCGYQGASQAQREFFGGQMMTLHFRSADLYQCLAQGPLQRPAWQSWIVNSEMRGILIAINGVDEFAIGIQLKPGQVAENIDPDEVFRALTGGPVFHYEILNSGTWTAGYMLVAEAFRHDRLFIAGDAAHLFTPTGGMGYNTSVDDAVNLGWKLSAVTQGWAPDTLLNSYHTERHPMAERNTRFAHSMADSIGKLPMPPDLEADTLNGESGRKALGQRLLKHVADEFNIPGLQLGVRYSSAIVAHEASEPPVDSPNIYIPSGYPGARCPHVADPQIDKSQGTSLLDRFGAGFTLLSTVDLAPATQAEWSDAAVSLGIPLVQLTRTSAAVSDIYGAELVLIRPDHHIAWRGPANSKALPQLRRATGHIL</sequence>
<keyword evidence="6" id="KW-1185">Reference proteome</keyword>
<evidence type="ECO:0000313" key="5">
    <source>
        <dbReference type="EMBL" id="MBB5199099.1"/>
    </source>
</evidence>
<dbReference type="InterPro" id="IPR036188">
    <property type="entry name" value="FAD/NAD-bd_sf"/>
</dbReference>
<evidence type="ECO:0000256" key="2">
    <source>
        <dbReference type="ARBA" id="ARBA00022630"/>
    </source>
</evidence>
<dbReference type="AlphaFoldDB" id="A0A840RRI9"/>
<dbReference type="InterPro" id="IPR050641">
    <property type="entry name" value="RIFMO-like"/>
</dbReference>
<dbReference type="GO" id="GO:0016709">
    <property type="term" value="F:oxidoreductase activity, acting on paired donors, with incorporation or reduction of molecular oxygen, NAD(P)H as one donor, and incorporation of one atom of oxygen"/>
    <property type="evidence" value="ECO:0007669"/>
    <property type="project" value="UniProtKB-ARBA"/>
</dbReference>
<dbReference type="InterPro" id="IPR002938">
    <property type="entry name" value="FAD-bd"/>
</dbReference>
<dbReference type="Proteomes" id="UP000571084">
    <property type="component" value="Unassembled WGS sequence"/>
</dbReference>
<protein>
    <submittedName>
        <fullName evidence="5">2-polyprenyl-6-methoxyphenol hydroxylase-like FAD-dependent oxidoreductase</fullName>
    </submittedName>
</protein>
<name>A0A840RRI9_9BURK</name>
<evidence type="ECO:0000259" key="4">
    <source>
        <dbReference type="Pfam" id="PF01494"/>
    </source>
</evidence>
<dbReference type="Gene3D" id="3.40.30.120">
    <property type="match status" value="1"/>
</dbReference>
<dbReference type="GO" id="GO:0071949">
    <property type="term" value="F:FAD binding"/>
    <property type="evidence" value="ECO:0007669"/>
    <property type="project" value="InterPro"/>
</dbReference>
<evidence type="ECO:0000256" key="3">
    <source>
        <dbReference type="ARBA" id="ARBA00022827"/>
    </source>
</evidence>
<feature type="domain" description="FAD-binding" evidence="4">
    <location>
        <begin position="10"/>
        <end position="382"/>
    </location>
</feature>
<dbReference type="Gene3D" id="3.50.50.60">
    <property type="entry name" value="FAD/NAD(P)-binding domain"/>
    <property type="match status" value="1"/>
</dbReference>
<dbReference type="NCBIfam" id="NF004780">
    <property type="entry name" value="PRK06126.1"/>
    <property type="match status" value="1"/>
</dbReference>
<proteinExistence type="predicted"/>
<dbReference type="SUPFAM" id="SSF51905">
    <property type="entry name" value="FAD/NAD(P)-binding domain"/>
    <property type="match status" value="1"/>
</dbReference>
<dbReference type="RefSeq" id="WP_168055510.1">
    <property type="nucleotide sequence ID" value="NZ_JAAOZT010000006.1"/>
</dbReference>